<feature type="compositionally biased region" description="Low complexity" evidence="4">
    <location>
        <begin position="571"/>
        <end position="585"/>
    </location>
</feature>
<accession>A0A5E8C6Y3</accession>
<feature type="region of interest" description="Disordered" evidence="4">
    <location>
        <begin position="143"/>
        <end position="165"/>
    </location>
</feature>
<feature type="compositionally biased region" description="Low complexity" evidence="4">
    <location>
        <begin position="639"/>
        <end position="667"/>
    </location>
</feature>
<feature type="compositionally biased region" description="Low complexity" evidence="4">
    <location>
        <begin position="223"/>
        <end position="232"/>
    </location>
</feature>
<dbReference type="RefSeq" id="XP_031856405.1">
    <property type="nucleotide sequence ID" value="XM_032000514.1"/>
</dbReference>
<feature type="compositionally biased region" description="Low complexity" evidence="4">
    <location>
        <begin position="595"/>
        <end position="607"/>
    </location>
</feature>
<keyword evidence="3" id="KW-0539">Nucleus</keyword>
<feature type="compositionally biased region" description="Basic and acidic residues" evidence="4">
    <location>
        <begin position="531"/>
        <end position="541"/>
    </location>
</feature>
<gene>
    <name evidence="5" type="ORF">SAPINGB_P005800</name>
</gene>
<feature type="region of interest" description="Disordered" evidence="4">
    <location>
        <begin position="206"/>
        <end position="233"/>
    </location>
</feature>
<feature type="region of interest" description="Disordered" evidence="4">
    <location>
        <begin position="811"/>
        <end position="864"/>
    </location>
</feature>
<proteinExistence type="predicted"/>
<dbReference type="GO" id="GO:0006606">
    <property type="term" value="P:protein import into nucleus"/>
    <property type="evidence" value="ECO:0007669"/>
    <property type="project" value="TreeGrafter"/>
</dbReference>
<feature type="compositionally biased region" description="Low complexity" evidence="4">
    <location>
        <begin position="615"/>
        <end position="624"/>
    </location>
</feature>
<dbReference type="Proteomes" id="UP000398389">
    <property type="component" value="Unassembled WGS sequence"/>
</dbReference>
<name>A0A5E8C6Y3_9ASCO</name>
<protein>
    <submittedName>
        <fullName evidence="5">Uncharacterized protein</fullName>
    </submittedName>
</protein>
<evidence type="ECO:0000256" key="4">
    <source>
        <dbReference type="SAM" id="MobiDB-lite"/>
    </source>
</evidence>
<dbReference type="PANTHER" id="PTHR23193">
    <property type="entry name" value="NUCLEAR PORE COMPLEX PROTEIN NUP"/>
    <property type="match status" value="1"/>
</dbReference>
<dbReference type="InterPro" id="IPR026054">
    <property type="entry name" value="Nucleoporin"/>
</dbReference>
<feature type="compositionally biased region" description="Polar residues" evidence="4">
    <location>
        <begin position="831"/>
        <end position="848"/>
    </location>
</feature>
<evidence type="ECO:0000256" key="2">
    <source>
        <dbReference type="ARBA" id="ARBA00022448"/>
    </source>
</evidence>
<feature type="compositionally biased region" description="Low complexity" evidence="4">
    <location>
        <begin position="150"/>
        <end position="165"/>
    </location>
</feature>
<dbReference type="AlphaFoldDB" id="A0A5E8C6Y3"/>
<feature type="compositionally biased region" description="Polar residues" evidence="4">
    <location>
        <begin position="33"/>
        <end position="44"/>
    </location>
</feature>
<feature type="region of interest" description="Disordered" evidence="4">
    <location>
        <begin position="30"/>
        <end position="59"/>
    </location>
</feature>
<dbReference type="EMBL" id="CABVLU010000005">
    <property type="protein sequence ID" value="VVT57648.1"/>
    <property type="molecule type" value="Genomic_DNA"/>
</dbReference>
<sequence length="864" mass="95275">MKDSPGIALDRKTRVGTIRHGSNSVWNIAKSPSLKSLRQQQRQDAISPYNRAGSLSRSTSSTAINGFLDESFEAPSNGRIPRSFSELNSLPCTPQLLSPKGSPSRRRRSSIVPSGSFIGLSQLLEDASEGDISTSSIFPKTPFHGSTFRNSSSPLNSSSFNESMVESSSSPQSVLTLEASEQDSNILPASLTPLLMLEQAPLENSLKRKRVDNGEKPSYYGHSRSSSSMSNSKNLPLFSSSVYQQRNKRPKFEVTEREIKSIGNVSQNEQNNGFFTASFDALEAEAKVKKPLLLTYHEPKQAKPIAKVSVEPKSTTSARKLFSNTPSFLTRYTDLRKVGSKFFPLHVKPKNELADVQKKREELLESRRLEAERLRREEEERIFREQERIRLEREERERKEREERERQERLRREQEERERLERERKAREERERKEREENERKEREERERKERELKEKIEREKREKEQQELKEKKRLEEEEKKKLEEKEEEKTKRLEEEGKQKSGEITPQPLDASSSSTPIFTFGASKAPSSDTKDSTEEPKKPAFNFGSNSAFTTETKTDEKDVLPKPLFGSINKPSNDSSKPSSPLFGQGSSALGTTTTQKPLTTGGEPKSLFGTPTSSTPSTPKMEDGFKPKFSFNFNSGANSTNPTTTTTTATSTSATSSSFGSSGINATTAGASGSSTGGFNFNNKNNNVGSSATGFNLNNSTSTGFNFNSGNNAGAFKFNGSNNNNNNNNTTGGFTFNGSSPATPTNNSFNFSSAPAPAVSTFKLSSAPTSFDFNAMSGGNGGAGGFTFGGSNTSAPIFTGGNAFGNNNNAQNGQQQPQTFNFNGPSSQSFVFTGQAEANSSQPPAGRKVLPIRRRIRPN</sequence>
<feature type="compositionally biased region" description="Polar residues" evidence="4">
    <location>
        <begin position="85"/>
        <end position="96"/>
    </location>
</feature>
<feature type="region of interest" description="Disordered" evidence="4">
    <location>
        <begin position="396"/>
        <end position="667"/>
    </location>
</feature>
<evidence type="ECO:0000313" key="6">
    <source>
        <dbReference type="Proteomes" id="UP000398389"/>
    </source>
</evidence>
<dbReference type="GeneID" id="43584614"/>
<feature type="compositionally biased region" description="Basic residues" evidence="4">
    <location>
        <begin position="855"/>
        <end position="864"/>
    </location>
</feature>
<feature type="region of interest" description="Disordered" evidence="4">
    <location>
        <begin position="79"/>
        <end position="111"/>
    </location>
</feature>
<dbReference type="PANTHER" id="PTHR23193:SF23">
    <property type="entry name" value="NUCLEAR PORE COMPLEX PROTEIN NUP153"/>
    <property type="match status" value="1"/>
</dbReference>
<keyword evidence="2" id="KW-0813">Transport</keyword>
<reference evidence="5 6" key="1">
    <citation type="submission" date="2019-09" db="EMBL/GenBank/DDBJ databases">
        <authorList>
            <person name="Brejova B."/>
        </authorList>
    </citation>
    <scope>NUCLEOTIDE SEQUENCE [LARGE SCALE GENOMIC DNA]</scope>
</reference>
<feature type="compositionally biased region" description="Polar residues" evidence="4">
    <location>
        <begin position="546"/>
        <end position="555"/>
    </location>
</feature>
<feature type="compositionally biased region" description="Basic and acidic residues" evidence="4">
    <location>
        <begin position="396"/>
        <end position="502"/>
    </location>
</feature>
<dbReference type="GO" id="GO:0008139">
    <property type="term" value="F:nuclear localization sequence binding"/>
    <property type="evidence" value="ECO:0007669"/>
    <property type="project" value="TreeGrafter"/>
</dbReference>
<evidence type="ECO:0000256" key="3">
    <source>
        <dbReference type="ARBA" id="ARBA00023242"/>
    </source>
</evidence>
<organism evidence="5 6">
    <name type="scientific">Magnusiomyces paraingens</name>
    <dbReference type="NCBI Taxonomy" id="2606893"/>
    <lineage>
        <taxon>Eukaryota</taxon>
        <taxon>Fungi</taxon>
        <taxon>Dikarya</taxon>
        <taxon>Ascomycota</taxon>
        <taxon>Saccharomycotina</taxon>
        <taxon>Dipodascomycetes</taxon>
        <taxon>Dipodascales</taxon>
        <taxon>Dipodascaceae</taxon>
        <taxon>Magnusiomyces</taxon>
    </lineage>
</organism>
<keyword evidence="6" id="KW-1185">Reference proteome</keyword>
<comment type="subcellular location">
    <subcellularLocation>
        <location evidence="1">Nucleus</location>
    </subcellularLocation>
</comment>
<feature type="compositionally biased region" description="Low complexity" evidence="4">
    <location>
        <begin position="811"/>
        <end position="830"/>
    </location>
</feature>
<dbReference type="GO" id="GO:0005643">
    <property type="term" value="C:nuclear pore"/>
    <property type="evidence" value="ECO:0007669"/>
    <property type="project" value="TreeGrafter"/>
</dbReference>
<evidence type="ECO:0000313" key="5">
    <source>
        <dbReference type="EMBL" id="VVT57648.1"/>
    </source>
</evidence>
<dbReference type="GO" id="GO:0006405">
    <property type="term" value="P:RNA export from nucleus"/>
    <property type="evidence" value="ECO:0007669"/>
    <property type="project" value="TreeGrafter"/>
</dbReference>
<dbReference type="GO" id="GO:0017056">
    <property type="term" value="F:structural constituent of nuclear pore"/>
    <property type="evidence" value="ECO:0007669"/>
    <property type="project" value="TreeGrafter"/>
</dbReference>
<evidence type="ECO:0000256" key="1">
    <source>
        <dbReference type="ARBA" id="ARBA00004123"/>
    </source>
</evidence>